<feature type="compositionally biased region" description="Pro residues" evidence="1">
    <location>
        <begin position="42"/>
        <end position="56"/>
    </location>
</feature>
<reference evidence="2 3" key="1">
    <citation type="journal article" date="2024" name="Commun. Biol.">
        <title>Comparative genomic analysis of thermophilic fungi reveals convergent evolutionary adaptations and gene losses.</title>
        <authorList>
            <person name="Steindorff A.S."/>
            <person name="Aguilar-Pontes M.V."/>
            <person name="Robinson A.J."/>
            <person name="Andreopoulos B."/>
            <person name="LaButti K."/>
            <person name="Kuo A."/>
            <person name="Mondo S."/>
            <person name="Riley R."/>
            <person name="Otillar R."/>
            <person name="Haridas S."/>
            <person name="Lipzen A."/>
            <person name="Grimwood J."/>
            <person name="Schmutz J."/>
            <person name="Clum A."/>
            <person name="Reid I.D."/>
            <person name="Moisan M.C."/>
            <person name="Butler G."/>
            <person name="Nguyen T.T.M."/>
            <person name="Dewar K."/>
            <person name="Conant G."/>
            <person name="Drula E."/>
            <person name="Henrissat B."/>
            <person name="Hansel C."/>
            <person name="Singer S."/>
            <person name="Hutchinson M.I."/>
            <person name="de Vries R.P."/>
            <person name="Natvig D.O."/>
            <person name="Powell A.J."/>
            <person name="Tsang A."/>
            <person name="Grigoriev I.V."/>
        </authorList>
    </citation>
    <scope>NUCLEOTIDE SEQUENCE [LARGE SCALE GENOMIC DNA]</scope>
    <source>
        <strain evidence="2 3">ATCC 22073</strain>
    </source>
</reference>
<comment type="caution">
    <text evidence="2">The sequence shown here is derived from an EMBL/GenBank/DDBJ whole genome shotgun (WGS) entry which is preliminary data.</text>
</comment>
<feature type="compositionally biased region" description="Pro residues" evidence="1">
    <location>
        <begin position="1"/>
        <end position="14"/>
    </location>
</feature>
<feature type="compositionally biased region" description="Low complexity" evidence="1">
    <location>
        <begin position="15"/>
        <end position="41"/>
    </location>
</feature>
<keyword evidence="3" id="KW-1185">Reference proteome</keyword>
<feature type="region of interest" description="Disordered" evidence="1">
    <location>
        <begin position="217"/>
        <end position="239"/>
    </location>
</feature>
<evidence type="ECO:0000313" key="2">
    <source>
        <dbReference type="EMBL" id="KAL2269806.1"/>
    </source>
</evidence>
<dbReference type="RefSeq" id="XP_070868530.1">
    <property type="nucleotide sequence ID" value="XM_071008210.1"/>
</dbReference>
<evidence type="ECO:0000313" key="3">
    <source>
        <dbReference type="Proteomes" id="UP001600064"/>
    </source>
</evidence>
<dbReference type="GeneID" id="98122854"/>
<name>A0ABR4DHF7_9PEZI</name>
<evidence type="ECO:0000256" key="1">
    <source>
        <dbReference type="SAM" id="MobiDB-lite"/>
    </source>
</evidence>
<organism evidence="2 3">
    <name type="scientific">Remersonia thermophila</name>
    <dbReference type="NCBI Taxonomy" id="72144"/>
    <lineage>
        <taxon>Eukaryota</taxon>
        <taxon>Fungi</taxon>
        <taxon>Dikarya</taxon>
        <taxon>Ascomycota</taxon>
        <taxon>Pezizomycotina</taxon>
        <taxon>Sordariomycetes</taxon>
        <taxon>Sordariomycetidae</taxon>
        <taxon>Sordariales</taxon>
        <taxon>Sordariales incertae sedis</taxon>
        <taxon>Remersonia</taxon>
    </lineage>
</organism>
<dbReference type="Proteomes" id="UP001600064">
    <property type="component" value="Unassembled WGS sequence"/>
</dbReference>
<feature type="region of interest" description="Disordered" evidence="1">
    <location>
        <begin position="1"/>
        <end position="67"/>
    </location>
</feature>
<protein>
    <submittedName>
        <fullName evidence="2">Uncharacterized protein</fullName>
    </submittedName>
</protein>
<accession>A0ABR4DHF7</accession>
<gene>
    <name evidence="2" type="ORF">VTJ83DRAFT_1990</name>
</gene>
<dbReference type="EMBL" id="JAZGUE010000002">
    <property type="protein sequence ID" value="KAL2269806.1"/>
    <property type="molecule type" value="Genomic_DNA"/>
</dbReference>
<sequence length="239" mass="26448">MEQAPQPPPTPTTPFTPTTPVASTNANGNPDADADANLSTPPATPTAAAPPDPFRQPRPTLTARRSRLSPAFRAKLSLMATRLAPLVQLTTGRVHPAFPRTVLAFWLLTDAELDDLARFYHQRTPGPWTARYPCPVAWPDRGRGMSTEQKRRRMGRFIGLRGCESPVGRGPGPGGWPSPVSAAFLESGGRHQEDVDMGGMGEALEEVARRSEEEILEQARREREREDEVDEMRRKMGWY</sequence>
<proteinExistence type="predicted"/>